<feature type="coiled-coil region" evidence="1">
    <location>
        <begin position="259"/>
        <end position="286"/>
    </location>
</feature>
<evidence type="ECO:0000256" key="2">
    <source>
        <dbReference type="SAM" id="MobiDB-lite"/>
    </source>
</evidence>
<dbReference type="RefSeq" id="YP_010111965.1">
    <property type="nucleotide sequence ID" value="NC_055886.1"/>
</dbReference>
<sequence length="439" mass="49093">MSIESENGGVKKPIMPVKIGKPATVNVKDSNIENESSNEEKDKNEDNSSVTGNDTSESNESSNETNEDNNTNEVEIDGEIYNLDSEGNATKDGNIVFTKEQISSMNEINSDDSLESEVSENASVELISNLSGIVPLDDNGEPISYEWSAEGLAKRESDIYQIGLANGFKTNFDKFLKDNPDIAAIIDYKSRFGTIEGYNSSHDYIKMTVPDDEDAKFRLIYDAEIQRGNSPERAKRIAEFAKTNNTLDEDAQISLEFLKKNQEAAIEQRRKEVEDAQRELFAKELAFYGVDYSNGKETVIEDAKGSLYDCIVNNGSLKNYTIPIEGINIKTDKGIKKISRKELFDYISKPVKEIDGNYYTQAQLDELKQLSNPEEYALRCIMNLNGGIDSLIERKAVDKEIKRLRSLTSTKNTSKARASKLGETNGEKVKLNLPIKTQK</sequence>
<evidence type="ECO:0000313" key="4">
    <source>
        <dbReference type="Proteomes" id="UP000594097"/>
    </source>
</evidence>
<feature type="compositionally biased region" description="Low complexity" evidence="2">
    <location>
        <begin position="47"/>
        <end position="73"/>
    </location>
</feature>
<dbReference type="KEGG" id="vg:65130419"/>
<dbReference type="GeneID" id="65130419"/>
<evidence type="ECO:0000313" key="3">
    <source>
        <dbReference type="EMBL" id="QOR59807.1"/>
    </source>
</evidence>
<name>A0A7M1RZF1_9CAUD</name>
<evidence type="ECO:0000256" key="1">
    <source>
        <dbReference type="SAM" id="Coils"/>
    </source>
</evidence>
<accession>A0A7M1RZF1</accession>
<reference evidence="3 4" key="1">
    <citation type="submission" date="2020-07" db="EMBL/GenBank/DDBJ databases">
        <title>Taxonomic proposal: Crassvirales, a new order of highly abundant and diverse bacterial viruses.</title>
        <authorList>
            <person name="Shkoporov A.N."/>
            <person name="Stockdale S.R."/>
            <person name="Guerin E."/>
            <person name="Ross R.P."/>
            <person name="Hill C."/>
        </authorList>
    </citation>
    <scope>NUCLEOTIDE SEQUENCE [LARGE SCALE GENOMIC DNA]</scope>
</reference>
<protein>
    <submittedName>
        <fullName evidence="3">Uncharacterized protein</fullName>
    </submittedName>
</protein>
<dbReference type="Proteomes" id="UP000594097">
    <property type="component" value="Segment"/>
</dbReference>
<organism evidence="3 4">
    <name type="scientific">uncultured phage cr127_1</name>
    <dbReference type="NCBI Taxonomy" id="2772077"/>
    <lineage>
        <taxon>Viruses</taxon>
        <taxon>Duplodnaviria</taxon>
        <taxon>Heunggongvirae</taxon>
        <taxon>Uroviricota</taxon>
        <taxon>Caudoviricetes</taxon>
        <taxon>Crassvirales</taxon>
        <taxon>Crevaviridae</taxon>
        <taxon>Doltivirinae</taxon>
        <taxon>Kahucivirus</taxon>
        <taxon>Kahucivirus intestinalis</taxon>
    </lineage>
</organism>
<keyword evidence="4" id="KW-1185">Reference proteome</keyword>
<feature type="region of interest" description="Disordered" evidence="2">
    <location>
        <begin position="1"/>
        <end position="73"/>
    </location>
</feature>
<keyword evidence="1" id="KW-0175">Coiled coil</keyword>
<proteinExistence type="predicted"/>
<dbReference type="EMBL" id="MT774393">
    <property type="protein sequence ID" value="QOR59807.1"/>
    <property type="molecule type" value="Genomic_DNA"/>
</dbReference>